<dbReference type="AlphaFoldDB" id="A0A6M0RAI8"/>
<sequence>MRTCRKSLLIVMLINIMFFTMGCSKNIDISVDKIESNIINNINVDNMKKGNQKSLRRLYGINPNDLEEFSLYTPKSNMDVEEMLILKVKNEERIDDIKEKIENRVDRQITNFDGYGIKQVGLLNNYEIKTKNKYIFFVVSDKSEEIKELFIKSINQ</sequence>
<accession>A0A6M0RAI8</accession>
<dbReference type="RefSeq" id="WP_163249345.1">
    <property type="nucleotide sequence ID" value="NZ_SXDP01000006.1"/>
</dbReference>
<name>A0A6M0RAI8_9CLOT</name>
<evidence type="ECO:0000313" key="1">
    <source>
        <dbReference type="EMBL" id="NEZ47274.1"/>
    </source>
</evidence>
<reference evidence="1 2" key="1">
    <citation type="submission" date="2019-04" db="EMBL/GenBank/DDBJ databases">
        <title>Genome sequencing of Clostridium botulinum Groups I-IV and Clostridium butyricum.</title>
        <authorList>
            <person name="Brunt J."/>
            <person name="Van Vliet A.H.M."/>
            <person name="Stringer S.C."/>
            <person name="Carter A.T."/>
            <person name="Peck M.W."/>
        </authorList>
    </citation>
    <scope>NUCLEOTIDE SEQUENCE [LARGE SCALE GENOMIC DNA]</scope>
    <source>
        <strain evidence="1 2">IFR 18/094</strain>
    </source>
</reference>
<proteinExistence type="predicted"/>
<dbReference type="PROSITE" id="PS51257">
    <property type="entry name" value="PROKAR_LIPOPROTEIN"/>
    <property type="match status" value="1"/>
</dbReference>
<gene>
    <name evidence="1" type="ORF">FDF74_08660</name>
</gene>
<dbReference type="Proteomes" id="UP000473885">
    <property type="component" value="Unassembled WGS sequence"/>
</dbReference>
<evidence type="ECO:0000313" key="2">
    <source>
        <dbReference type="Proteomes" id="UP000473885"/>
    </source>
</evidence>
<comment type="caution">
    <text evidence="1">The sequence shown here is derived from an EMBL/GenBank/DDBJ whole genome shotgun (WGS) entry which is preliminary data.</text>
</comment>
<protein>
    <submittedName>
        <fullName evidence="1">DUF4358 domain-containing protein</fullName>
    </submittedName>
</protein>
<keyword evidence="2" id="KW-1185">Reference proteome</keyword>
<dbReference type="EMBL" id="SXDP01000006">
    <property type="protein sequence ID" value="NEZ47274.1"/>
    <property type="molecule type" value="Genomic_DNA"/>
</dbReference>
<dbReference type="Pfam" id="PF14270">
    <property type="entry name" value="DUF4358"/>
    <property type="match status" value="1"/>
</dbReference>
<dbReference type="InterPro" id="IPR025648">
    <property type="entry name" value="DUF4358"/>
</dbReference>
<organism evidence="1 2">
    <name type="scientific">Clostridium niameyense</name>
    <dbReference type="NCBI Taxonomy" id="1622073"/>
    <lineage>
        <taxon>Bacteria</taxon>
        <taxon>Bacillati</taxon>
        <taxon>Bacillota</taxon>
        <taxon>Clostridia</taxon>
        <taxon>Eubacteriales</taxon>
        <taxon>Clostridiaceae</taxon>
        <taxon>Clostridium</taxon>
    </lineage>
</organism>